<dbReference type="AlphaFoldDB" id="A0AAW1Y4Z4"/>
<dbReference type="SUPFAM" id="SSF54495">
    <property type="entry name" value="UBC-like"/>
    <property type="match status" value="1"/>
</dbReference>
<accession>A0AAW1Y4Z4</accession>
<evidence type="ECO:0000256" key="3">
    <source>
        <dbReference type="ARBA" id="ARBA00022741"/>
    </source>
</evidence>
<dbReference type="Pfam" id="PF00179">
    <property type="entry name" value="UQ_con"/>
    <property type="match status" value="1"/>
</dbReference>
<dbReference type="Pfam" id="PF23044">
    <property type="entry name" value="SH3-C_UBE2O"/>
    <property type="match status" value="1"/>
</dbReference>
<dbReference type="InterPro" id="IPR057732">
    <property type="entry name" value="SH3-A_UBE2O"/>
</dbReference>
<dbReference type="InterPro" id="IPR057734">
    <property type="entry name" value="UBE2O-like_SH3-C"/>
</dbReference>
<feature type="region of interest" description="Disordered" evidence="6">
    <location>
        <begin position="606"/>
        <end position="631"/>
    </location>
</feature>
<evidence type="ECO:0000313" key="8">
    <source>
        <dbReference type="EMBL" id="KAK9944183.1"/>
    </source>
</evidence>
<sequence>MGTKQHDSVIKDDEPTTVDYDTLSQVKSSTSTIDSDSNVNNEVKKLSEVVSNLNNTPYIYRQDVVRSKNDMIGIVTEVAGDLDSDSDISDDEDEDEDEDEEDDDNDDDGENGENEEDGGDDCNTNENGDKNQTGGNDKTGPLPADQVRVLWMDETESTQNINDLTVVDRGFLHGDFVAAASEPTGQVGVVVDVNISVDLKAPDGSVIKDVSSNNLKRVREFTVGDYVVLGTWLGRIEDVFDNVTVMIEDGSLCRILRADPMDLKPLSKNMLEDVHFPYYPGQRVRARSSSVFKNSLWLSGSWKANRLEGTVTKVTVGSVFVYWIASAGCGPDSSTAPAKEQVPRKLKLLSCFTHANWQLGDWCLFPSSVSSSSVTLDKGSKLELHELESTQVGSVYDSEESALEEANGNSASMDTDPVSVLEGKNGNAGSNTSIESSSSGSLLSAPKLPVSLHRKRLRKPVVKRDKKARKEENFERSFLIANTRTTVDVAWQDGSTEQKLASTNLIPLDSPGDHEFVAEQYVVEKASDDGDYTFEARRVGLVRSVNAKERTACVQWLKAVSRAEDPREFDKEEVVSVYELEGHPDYDYCYGDVVVRLLPVSVSAQTASGADLNEEPKQQNQPSELRSEVVDEGSSVDKSCMDFSDLSWVGNITGLKNGDIEVTWADGMVSTVGPQAIYVVGRADDDESIGGSEVSDAASWETVNDEEVHAPVPLESTAEELELQSAFNMNSEAEESGEDNSGRNPALAVPLAALRFVTRLASGIFARGQKNLDPICLDTKGEGEFVPREVENFQGRDHGEDSSSQECKVTDRSVEINHKNEEHVSSETIQILDAAEILCNLRTEESDAKECSKDDACGFKRFDIAKDPLDHHFLGAAGQNSSGKKWFKKVHQDWGILQNNLPDGIYVRVYEDRMDLLRAVIVGAYGTPYQDGLFFFDFYLPPEYPDVPPSAYYHSGGWRINPNLYEEGKVCLSLLNTWTGRGNEVWDSKSSSILQVLVSLQGLVLNSKPYFNEAGYDKQIGTAEGEKNSLSYNENTFLLNCKTIMSLMRRPPKDFEELVKDHFSRRGYYILKACDAYMKGYLIGSLTKDASISDSSDANSTSVGFKLMLAKIVPKLFLSLSEVGADCHEFKHLQQS</sequence>
<organism evidence="8 9">
    <name type="scientific">Rubus argutus</name>
    <name type="common">Southern blackberry</name>
    <dbReference type="NCBI Taxonomy" id="59490"/>
    <lineage>
        <taxon>Eukaryota</taxon>
        <taxon>Viridiplantae</taxon>
        <taxon>Streptophyta</taxon>
        <taxon>Embryophyta</taxon>
        <taxon>Tracheophyta</taxon>
        <taxon>Spermatophyta</taxon>
        <taxon>Magnoliopsida</taxon>
        <taxon>eudicotyledons</taxon>
        <taxon>Gunneridae</taxon>
        <taxon>Pentapetalae</taxon>
        <taxon>rosids</taxon>
        <taxon>fabids</taxon>
        <taxon>Rosales</taxon>
        <taxon>Rosaceae</taxon>
        <taxon>Rosoideae</taxon>
        <taxon>Rosoideae incertae sedis</taxon>
        <taxon>Rubus</taxon>
    </lineage>
</organism>
<comment type="caution">
    <text evidence="8">The sequence shown here is derived from an EMBL/GenBank/DDBJ whole genome shotgun (WGS) entry which is preliminary data.</text>
</comment>
<feature type="domain" description="UBC core" evidence="7">
    <location>
        <begin position="885"/>
        <end position="1045"/>
    </location>
</feature>
<protein>
    <recommendedName>
        <fullName evidence="1">E2 ubiquitin-conjugating enzyme</fullName>
        <ecNumber evidence="1">2.3.2.23</ecNumber>
    </recommendedName>
</protein>
<feature type="compositionally biased region" description="Acidic residues" evidence="6">
    <location>
        <begin position="80"/>
        <end position="120"/>
    </location>
</feature>
<dbReference type="GO" id="GO:0005524">
    <property type="term" value="F:ATP binding"/>
    <property type="evidence" value="ECO:0007669"/>
    <property type="project" value="UniProtKB-KW"/>
</dbReference>
<proteinExistence type="predicted"/>
<feature type="region of interest" description="Disordered" evidence="6">
    <location>
        <begin position="77"/>
        <end position="143"/>
    </location>
</feature>
<feature type="region of interest" description="Disordered" evidence="6">
    <location>
        <begin position="392"/>
        <end position="445"/>
    </location>
</feature>
<reference evidence="8 9" key="1">
    <citation type="journal article" date="2023" name="G3 (Bethesda)">
        <title>A chromosome-length genome assembly and annotation of blackberry (Rubus argutus, cv. 'Hillquist').</title>
        <authorList>
            <person name="Bruna T."/>
            <person name="Aryal R."/>
            <person name="Dudchenko O."/>
            <person name="Sargent D.J."/>
            <person name="Mead D."/>
            <person name="Buti M."/>
            <person name="Cavallini A."/>
            <person name="Hytonen T."/>
            <person name="Andres J."/>
            <person name="Pham M."/>
            <person name="Weisz D."/>
            <person name="Mascagni F."/>
            <person name="Usai G."/>
            <person name="Natali L."/>
            <person name="Bassil N."/>
            <person name="Fernandez G.E."/>
            <person name="Lomsadze A."/>
            <person name="Armour M."/>
            <person name="Olukolu B."/>
            <person name="Poorten T."/>
            <person name="Britton C."/>
            <person name="Davik J."/>
            <person name="Ashrafi H."/>
            <person name="Aiden E.L."/>
            <person name="Borodovsky M."/>
            <person name="Worthington M."/>
        </authorList>
    </citation>
    <scope>NUCLEOTIDE SEQUENCE [LARGE SCALE GENOMIC DNA]</scope>
    <source>
        <strain evidence="8">PI 553951</strain>
    </source>
</reference>
<feature type="compositionally biased region" description="Low complexity" evidence="6">
    <location>
        <begin position="427"/>
        <end position="445"/>
    </location>
</feature>
<evidence type="ECO:0000256" key="5">
    <source>
        <dbReference type="ARBA" id="ARBA00022840"/>
    </source>
</evidence>
<dbReference type="PROSITE" id="PS50127">
    <property type="entry name" value="UBC_2"/>
    <property type="match status" value="1"/>
</dbReference>
<dbReference type="Gene3D" id="3.10.110.10">
    <property type="entry name" value="Ubiquitin Conjugating Enzyme"/>
    <property type="match status" value="1"/>
</dbReference>
<evidence type="ECO:0000256" key="2">
    <source>
        <dbReference type="ARBA" id="ARBA00022679"/>
    </source>
</evidence>
<keyword evidence="5" id="KW-0067">ATP-binding</keyword>
<dbReference type="FunFam" id="3.10.110.10:FF:000028">
    <property type="entry name" value="Probable ubiquitin-conjugating enzyme E2 23"/>
    <property type="match status" value="1"/>
</dbReference>
<dbReference type="InterPro" id="IPR016135">
    <property type="entry name" value="UBQ-conjugating_enzyme/RWD"/>
</dbReference>
<evidence type="ECO:0000259" key="7">
    <source>
        <dbReference type="PROSITE" id="PS50127"/>
    </source>
</evidence>
<evidence type="ECO:0000313" key="9">
    <source>
        <dbReference type="Proteomes" id="UP001457282"/>
    </source>
</evidence>
<evidence type="ECO:0000256" key="1">
    <source>
        <dbReference type="ARBA" id="ARBA00012486"/>
    </source>
</evidence>
<dbReference type="Pfam" id="PF23043">
    <property type="entry name" value="SH3-B_UBE2O"/>
    <property type="match status" value="1"/>
</dbReference>
<dbReference type="Pfam" id="PF23048">
    <property type="entry name" value="SH3-A_UBE2O"/>
    <property type="match status" value="1"/>
</dbReference>
<dbReference type="GO" id="GO:0061631">
    <property type="term" value="F:ubiquitin conjugating enzyme activity"/>
    <property type="evidence" value="ECO:0007669"/>
    <property type="project" value="UniProtKB-EC"/>
</dbReference>
<dbReference type="PANTHER" id="PTHR46116">
    <property type="entry name" value="(E3-INDEPENDENT) E2 UBIQUITIN-CONJUGATING ENZYME"/>
    <property type="match status" value="1"/>
</dbReference>
<keyword evidence="3" id="KW-0547">Nucleotide-binding</keyword>
<dbReference type="CDD" id="cd23837">
    <property type="entry name" value="UBCc_UBE2O"/>
    <property type="match status" value="1"/>
</dbReference>
<keyword evidence="4" id="KW-0833">Ubl conjugation pathway</keyword>
<dbReference type="InterPro" id="IPR057733">
    <property type="entry name" value="UBE2O-like_SH3-B"/>
</dbReference>
<feature type="region of interest" description="Disordered" evidence="6">
    <location>
        <begin position="1"/>
        <end position="37"/>
    </location>
</feature>
<evidence type="ECO:0000256" key="6">
    <source>
        <dbReference type="SAM" id="MobiDB-lite"/>
    </source>
</evidence>
<feature type="compositionally biased region" description="Polar residues" evidence="6">
    <location>
        <begin position="22"/>
        <end position="37"/>
    </location>
</feature>
<dbReference type="Proteomes" id="UP001457282">
    <property type="component" value="Unassembled WGS sequence"/>
</dbReference>
<dbReference type="SMART" id="SM00212">
    <property type="entry name" value="UBCc"/>
    <property type="match status" value="1"/>
</dbReference>
<gene>
    <name evidence="8" type="ORF">M0R45_009761</name>
</gene>
<keyword evidence="2" id="KW-0808">Transferase</keyword>
<dbReference type="EC" id="2.3.2.23" evidence="1"/>
<name>A0AAW1Y4Z4_RUBAR</name>
<feature type="compositionally biased region" description="Basic and acidic residues" evidence="6">
    <location>
        <begin position="1"/>
        <end position="14"/>
    </location>
</feature>
<dbReference type="PANTHER" id="PTHR46116:SF21">
    <property type="entry name" value="UBIQUITIN-CONJUGATING ENZYME E2 23-RELATED"/>
    <property type="match status" value="1"/>
</dbReference>
<dbReference type="InterPro" id="IPR057735">
    <property type="entry name" value="UBE2O-like_tSH3-B"/>
</dbReference>
<dbReference type="Pfam" id="PF23046">
    <property type="entry name" value="tSH3-B_UBE2O"/>
    <property type="match status" value="1"/>
</dbReference>
<evidence type="ECO:0000256" key="4">
    <source>
        <dbReference type="ARBA" id="ARBA00022786"/>
    </source>
</evidence>
<dbReference type="EMBL" id="JBEDUW010000002">
    <property type="protein sequence ID" value="KAK9944183.1"/>
    <property type="molecule type" value="Genomic_DNA"/>
</dbReference>
<keyword evidence="9" id="KW-1185">Reference proteome</keyword>
<dbReference type="InterPro" id="IPR000608">
    <property type="entry name" value="UBC"/>
</dbReference>